<reference evidence="3" key="1">
    <citation type="submission" date="2025-08" db="UniProtKB">
        <authorList>
            <consortium name="RefSeq"/>
        </authorList>
    </citation>
    <scope>IDENTIFICATION</scope>
    <source>
        <strain evidence="3">Ishihara</strain>
        <tissue evidence="3">Whole body</tissue>
    </source>
</reference>
<feature type="signal peptide" evidence="1">
    <location>
        <begin position="1"/>
        <end position="18"/>
    </location>
</feature>
<sequence length="130" mass="13631">MSKSSLIAVLALIASASAKPYIYNYGPLSYTAPRTAYTDFYNSAVAPLTAYSSYPAAYSTAYSTTYPASYSTALSGAYSAPLTLPSFYGSSYAVEELASLVNAGPVASVPPVASVASLVYGSPYSYLYKR</sequence>
<gene>
    <name evidence="3" type="primary">LOC111359045</name>
</gene>
<dbReference type="AlphaFoldDB" id="A0A9J7EKB2"/>
<dbReference type="RefSeq" id="XP_022830241.1">
    <property type="nucleotide sequence ID" value="XM_022974473.1"/>
</dbReference>
<evidence type="ECO:0000256" key="1">
    <source>
        <dbReference type="SAM" id="SignalP"/>
    </source>
</evidence>
<dbReference type="GeneID" id="111359045"/>
<dbReference type="KEGG" id="sliu:111359045"/>
<feature type="chain" id="PRO_5039927429" evidence="1">
    <location>
        <begin position="19"/>
        <end position="130"/>
    </location>
</feature>
<name>A0A9J7EKB2_SPOLT</name>
<proteinExistence type="predicted"/>
<evidence type="ECO:0000313" key="3">
    <source>
        <dbReference type="RefSeq" id="XP_022830241.1"/>
    </source>
</evidence>
<protein>
    <submittedName>
        <fullName evidence="3">Uncharacterized protein LOC111359045</fullName>
    </submittedName>
</protein>
<dbReference type="Proteomes" id="UP000301870">
    <property type="component" value="Chromosome 28"/>
</dbReference>
<evidence type="ECO:0000313" key="2">
    <source>
        <dbReference type="Proteomes" id="UP000301870"/>
    </source>
</evidence>
<organism evidence="2 3">
    <name type="scientific">Spodoptera litura</name>
    <name type="common">Asian cotton leafworm</name>
    <dbReference type="NCBI Taxonomy" id="69820"/>
    <lineage>
        <taxon>Eukaryota</taxon>
        <taxon>Metazoa</taxon>
        <taxon>Ecdysozoa</taxon>
        <taxon>Arthropoda</taxon>
        <taxon>Hexapoda</taxon>
        <taxon>Insecta</taxon>
        <taxon>Pterygota</taxon>
        <taxon>Neoptera</taxon>
        <taxon>Endopterygota</taxon>
        <taxon>Lepidoptera</taxon>
        <taxon>Glossata</taxon>
        <taxon>Ditrysia</taxon>
        <taxon>Noctuoidea</taxon>
        <taxon>Noctuidae</taxon>
        <taxon>Amphipyrinae</taxon>
        <taxon>Spodoptera</taxon>
    </lineage>
</organism>
<keyword evidence="1" id="KW-0732">Signal</keyword>
<keyword evidence="2" id="KW-1185">Reference proteome</keyword>
<accession>A0A9J7EKB2</accession>